<dbReference type="PANTHER" id="PTHR11070:SF17">
    <property type="entry name" value="DNA HELICASE IV"/>
    <property type="match status" value="1"/>
</dbReference>
<evidence type="ECO:0000313" key="8">
    <source>
        <dbReference type="EMBL" id="SNS71093.1"/>
    </source>
</evidence>
<evidence type="ECO:0000256" key="4">
    <source>
        <dbReference type="ARBA" id="ARBA00022840"/>
    </source>
</evidence>
<dbReference type="PANTHER" id="PTHR11070">
    <property type="entry name" value="UVRD / RECB / PCRA DNA HELICASE FAMILY MEMBER"/>
    <property type="match status" value="1"/>
</dbReference>
<dbReference type="InterPro" id="IPR014016">
    <property type="entry name" value="UvrD-like_ATP-bd"/>
</dbReference>
<dbReference type="AlphaFoldDB" id="A0A239GRG3"/>
<evidence type="ECO:0000256" key="6">
    <source>
        <dbReference type="SAM" id="MobiDB-lite"/>
    </source>
</evidence>
<dbReference type="GO" id="GO:0003677">
    <property type="term" value="F:DNA binding"/>
    <property type="evidence" value="ECO:0007669"/>
    <property type="project" value="InterPro"/>
</dbReference>
<protein>
    <submittedName>
        <fullName evidence="8">DNA helicase-2 / ATP-dependent DNA helicase PcrA</fullName>
    </submittedName>
</protein>
<feature type="region of interest" description="Disordered" evidence="6">
    <location>
        <begin position="1"/>
        <end position="30"/>
    </location>
</feature>
<name>A0A239GRG3_9FIRM</name>
<evidence type="ECO:0000259" key="7">
    <source>
        <dbReference type="PROSITE" id="PS51198"/>
    </source>
</evidence>
<dbReference type="Pfam" id="PF13538">
    <property type="entry name" value="UvrD_C_2"/>
    <property type="match status" value="1"/>
</dbReference>
<dbReference type="GO" id="GO:0000725">
    <property type="term" value="P:recombinational repair"/>
    <property type="evidence" value="ECO:0007669"/>
    <property type="project" value="TreeGrafter"/>
</dbReference>
<feature type="compositionally biased region" description="Polar residues" evidence="6">
    <location>
        <begin position="16"/>
        <end position="25"/>
    </location>
</feature>
<keyword evidence="1 5" id="KW-0547">Nucleotide-binding</keyword>
<keyword evidence="9" id="KW-1185">Reference proteome</keyword>
<dbReference type="GO" id="GO:0043138">
    <property type="term" value="F:3'-5' DNA helicase activity"/>
    <property type="evidence" value="ECO:0007669"/>
    <property type="project" value="TreeGrafter"/>
</dbReference>
<dbReference type="GO" id="GO:0005829">
    <property type="term" value="C:cytosol"/>
    <property type="evidence" value="ECO:0007669"/>
    <property type="project" value="TreeGrafter"/>
</dbReference>
<dbReference type="RefSeq" id="WP_330397063.1">
    <property type="nucleotide sequence ID" value="NZ_FZOJ01000018.1"/>
</dbReference>
<dbReference type="PROSITE" id="PS51198">
    <property type="entry name" value="UVRD_HELICASE_ATP_BIND"/>
    <property type="match status" value="1"/>
</dbReference>
<evidence type="ECO:0000313" key="9">
    <source>
        <dbReference type="Proteomes" id="UP000198304"/>
    </source>
</evidence>
<dbReference type="Proteomes" id="UP000198304">
    <property type="component" value="Unassembled WGS sequence"/>
</dbReference>
<sequence>MNKVQPMRRHTKASMPANTDQQGKSMGTVDNFPDEIDHLETIKVKLCDALRDSDEAVERYDKEYMDSKRYLADYRHEIDPREIFQNELAIKQIESWEIFAVQMRDKIAKLMDSPYFARIDFRTDCNEEPSIYYIGRFAFAEDSRIFIFDWRAPISSMFYDCELGKTNYEAPVGRIEGQLTRKRQFKIKQGQIEYVLESSINIQDNVLQRELSHTSDEKMKTIIATIQKEQNQIIRNEKADIIVIQGVAGSGKTSIALHRIAYLLYRYKDRLSANNVVIISPNKVFADYISNVLPELGEEPIYEMSFTDIAEIQLDGIVKFEPARDPVETEDLEWAERVRFKSTLEFVEKMDEYLEYAATEYFEPTDYISGRFKAAKEWISERYNAYKKYPIKKRLNEVSADILDRFETENIREEELPKQRGIYRQLKSMLRKKNTMALYKDFYQWLNMPKKLVLPAKNTLEWADVYPFMYFHATLEGLKENKLIRHLVIDEMQDYTPAQYAVINKLFLCKKTILGDFGQTINPYHLHSLDDFRKLYDSVQIVELNKSYRSTFEIITFAKKILNVAALEPIERHGKEPEVIPCCDSQEEIKQIKEMIDAFRENEYVTLGIILKTSKQASTLCQALCAEYDVNLLTPDSVAFANGVTVTPIQMSKGLEFDEVIIPSVNSETYHTDYDRNLLYIACTRAMHQLSLTYSGTPTKLIQELP</sequence>
<dbReference type="SUPFAM" id="SSF52540">
    <property type="entry name" value="P-loop containing nucleoside triphosphate hydrolases"/>
    <property type="match status" value="1"/>
</dbReference>
<dbReference type="GO" id="GO:0016787">
    <property type="term" value="F:hydrolase activity"/>
    <property type="evidence" value="ECO:0007669"/>
    <property type="project" value="UniProtKB-UniRule"/>
</dbReference>
<gene>
    <name evidence="8" type="ORF">SAMN05446037_101820</name>
</gene>
<evidence type="ECO:0000256" key="3">
    <source>
        <dbReference type="ARBA" id="ARBA00022806"/>
    </source>
</evidence>
<dbReference type="EMBL" id="FZOJ01000018">
    <property type="protein sequence ID" value="SNS71093.1"/>
    <property type="molecule type" value="Genomic_DNA"/>
</dbReference>
<evidence type="ECO:0000256" key="1">
    <source>
        <dbReference type="ARBA" id="ARBA00022741"/>
    </source>
</evidence>
<accession>A0A239GRG3</accession>
<feature type="domain" description="UvrD-like helicase ATP-binding" evidence="7">
    <location>
        <begin position="225"/>
        <end position="551"/>
    </location>
</feature>
<organism evidence="8 9">
    <name type="scientific">Anaerovirgula multivorans</name>
    <dbReference type="NCBI Taxonomy" id="312168"/>
    <lineage>
        <taxon>Bacteria</taxon>
        <taxon>Bacillati</taxon>
        <taxon>Bacillota</taxon>
        <taxon>Clostridia</taxon>
        <taxon>Peptostreptococcales</taxon>
        <taxon>Natronincolaceae</taxon>
        <taxon>Anaerovirgula</taxon>
    </lineage>
</organism>
<reference evidence="8 9" key="1">
    <citation type="submission" date="2017-06" db="EMBL/GenBank/DDBJ databases">
        <authorList>
            <person name="Kim H.J."/>
            <person name="Triplett B.A."/>
        </authorList>
    </citation>
    <scope>NUCLEOTIDE SEQUENCE [LARGE SCALE GENOMIC DNA]</scope>
    <source>
        <strain evidence="8 9">SCA</strain>
    </source>
</reference>
<evidence type="ECO:0000256" key="2">
    <source>
        <dbReference type="ARBA" id="ARBA00022801"/>
    </source>
</evidence>
<evidence type="ECO:0000256" key="5">
    <source>
        <dbReference type="PROSITE-ProRule" id="PRU00560"/>
    </source>
</evidence>
<keyword evidence="4 5" id="KW-0067">ATP-binding</keyword>
<keyword evidence="3 5" id="KW-0347">Helicase</keyword>
<dbReference type="GO" id="GO:0005524">
    <property type="term" value="F:ATP binding"/>
    <property type="evidence" value="ECO:0007669"/>
    <property type="project" value="UniProtKB-UniRule"/>
</dbReference>
<feature type="binding site" evidence="5">
    <location>
        <begin position="246"/>
        <end position="253"/>
    </location>
    <ligand>
        <name>ATP</name>
        <dbReference type="ChEBI" id="CHEBI:30616"/>
    </ligand>
</feature>
<dbReference type="InterPro" id="IPR000212">
    <property type="entry name" value="DNA_helicase_UvrD/REP"/>
</dbReference>
<proteinExistence type="predicted"/>
<keyword evidence="2 5" id="KW-0378">Hydrolase</keyword>
<dbReference type="InterPro" id="IPR027417">
    <property type="entry name" value="P-loop_NTPase"/>
</dbReference>
<dbReference type="Pfam" id="PF00580">
    <property type="entry name" value="UvrD-helicase"/>
    <property type="match status" value="1"/>
</dbReference>
<dbReference type="Gene3D" id="3.40.50.300">
    <property type="entry name" value="P-loop containing nucleotide triphosphate hydrolases"/>
    <property type="match status" value="2"/>
</dbReference>
<dbReference type="InterPro" id="IPR027785">
    <property type="entry name" value="UvrD-like_helicase_C"/>
</dbReference>
<feature type="compositionally biased region" description="Basic residues" evidence="6">
    <location>
        <begin position="1"/>
        <end position="12"/>
    </location>
</feature>